<dbReference type="Ensembl" id="ENSGEVT00005023094.1">
    <property type="protein sequence ID" value="ENSGEVP00005021981.1"/>
    <property type="gene ID" value="ENSGEVG00005015613.1"/>
</dbReference>
<accession>A0A8C4Y9C0</accession>
<reference evidence="2" key="1">
    <citation type="submission" date="2019-06" db="EMBL/GenBank/DDBJ databases">
        <title>G10K-VGP Goodes thornscrub tortoise genome, primary haplotype.</title>
        <authorList>
            <person name="Murphy B."/>
            <person name="Edwards T."/>
            <person name="Rhie A."/>
            <person name="Koren S."/>
            <person name="Phillippy A."/>
            <person name="Fedrigo O."/>
            <person name="Haase B."/>
            <person name="Mountcastle J."/>
            <person name="Lewin H."/>
            <person name="Damas J."/>
            <person name="Howe K."/>
            <person name="Formenti G."/>
            <person name="Myers G."/>
            <person name="Durbin R."/>
            <person name="Jarvis E.D."/>
        </authorList>
    </citation>
    <scope>NUCLEOTIDE SEQUENCE [LARGE SCALE GENOMIC DNA]</scope>
</reference>
<keyword evidence="3" id="KW-1185">Reference proteome</keyword>
<dbReference type="AlphaFoldDB" id="A0A8C4Y9C0"/>
<proteinExistence type="predicted"/>
<evidence type="ECO:0000256" key="1">
    <source>
        <dbReference type="SAM" id="MobiDB-lite"/>
    </source>
</evidence>
<reference evidence="2" key="2">
    <citation type="submission" date="2025-08" db="UniProtKB">
        <authorList>
            <consortium name="Ensembl"/>
        </authorList>
    </citation>
    <scope>IDENTIFICATION</scope>
</reference>
<dbReference type="Proteomes" id="UP000694390">
    <property type="component" value="Chromosome 10"/>
</dbReference>
<evidence type="ECO:0000313" key="3">
    <source>
        <dbReference type="Proteomes" id="UP000694390"/>
    </source>
</evidence>
<organism evidence="2 3">
    <name type="scientific">Gopherus evgoodei</name>
    <name type="common">Goodes thornscrub tortoise</name>
    <dbReference type="NCBI Taxonomy" id="1825980"/>
    <lineage>
        <taxon>Eukaryota</taxon>
        <taxon>Metazoa</taxon>
        <taxon>Chordata</taxon>
        <taxon>Craniata</taxon>
        <taxon>Vertebrata</taxon>
        <taxon>Euteleostomi</taxon>
        <taxon>Archelosauria</taxon>
        <taxon>Testudinata</taxon>
        <taxon>Testudines</taxon>
        <taxon>Cryptodira</taxon>
        <taxon>Durocryptodira</taxon>
        <taxon>Testudinoidea</taxon>
        <taxon>Testudinidae</taxon>
        <taxon>Gopherus</taxon>
    </lineage>
</organism>
<evidence type="ECO:0000313" key="2">
    <source>
        <dbReference type="Ensembl" id="ENSGEVP00005021981.1"/>
    </source>
</evidence>
<name>A0A8C4Y9C0_9SAUR</name>
<reference evidence="2" key="3">
    <citation type="submission" date="2025-09" db="UniProtKB">
        <authorList>
            <consortium name="Ensembl"/>
        </authorList>
    </citation>
    <scope>IDENTIFICATION</scope>
</reference>
<feature type="region of interest" description="Disordered" evidence="1">
    <location>
        <begin position="167"/>
        <end position="186"/>
    </location>
</feature>
<sequence>MGVRNEQITPILCHTLHPASANGKYHSPGPVSSVGVFSLLSVFVACSVGGRGRKGPAWAAPPQGAPWGCPSPGCSVGLPPQGAPWGCFSPGCSVGLPLPRMLHGAAPPQGAPWGCSSPGCSVGLPPQGAPWGCFSPGCSEGLPPQGAPWGCPSPGCSGLPPQGAPWGSCREGPAPERPWDPGSGGGVFASPTVKVTGCPDCIGTVPIFRAFSYLGSYYPHPHSQFFTLSV</sequence>
<protein>
    <submittedName>
        <fullName evidence="2">Uncharacterized protein</fullName>
    </submittedName>
</protein>